<dbReference type="EMBL" id="ML977326">
    <property type="protein sequence ID" value="KAF2113970.1"/>
    <property type="molecule type" value="Genomic_DNA"/>
</dbReference>
<reference evidence="1" key="1">
    <citation type="journal article" date="2020" name="Stud. Mycol.">
        <title>101 Dothideomycetes genomes: a test case for predicting lifestyles and emergence of pathogens.</title>
        <authorList>
            <person name="Haridas S."/>
            <person name="Albert R."/>
            <person name="Binder M."/>
            <person name="Bloem J."/>
            <person name="Labutti K."/>
            <person name="Salamov A."/>
            <person name="Andreopoulos B."/>
            <person name="Baker S."/>
            <person name="Barry K."/>
            <person name="Bills G."/>
            <person name="Bluhm B."/>
            <person name="Cannon C."/>
            <person name="Castanera R."/>
            <person name="Culley D."/>
            <person name="Daum C."/>
            <person name="Ezra D."/>
            <person name="Gonzalez J."/>
            <person name="Henrissat B."/>
            <person name="Kuo A."/>
            <person name="Liang C."/>
            <person name="Lipzen A."/>
            <person name="Lutzoni F."/>
            <person name="Magnuson J."/>
            <person name="Mondo S."/>
            <person name="Nolan M."/>
            <person name="Ohm R."/>
            <person name="Pangilinan J."/>
            <person name="Park H.-J."/>
            <person name="Ramirez L."/>
            <person name="Alfaro M."/>
            <person name="Sun H."/>
            <person name="Tritt A."/>
            <person name="Yoshinaga Y."/>
            <person name="Zwiers L.-H."/>
            <person name="Turgeon B."/>
            <person name="Goodwin S."/>
            <person name="Spatafora J."/>
            <person name="Crous P."/>
            <person name="Grigoriev I."/>
        </authorList>
    </citation>
    <scope>NUCLEOTIDE SEQUENCE</scope>
    <source>
        <strain evidence="1">CBS 627.86</strain>
    </source>
</reference>
<evidence type="ECO:0000313" key="1">
    <source>
        <dbReference type="EMBL" id="KAF2113970.1"/>
    </source>
</evidence>
<proteinExistence type="predicted"/>
<dbReference type="AlphaFoldDB" id="A0A6A5Z3H9"/>
<gene>
    <name evidence="1" type="ORF">BDV96DRAFT_106098</name>
</gene>
<name>A0A6A5Z3H9_9PLEO</name>
<sequence>MAGLTSLNDDLLVRIFGCLPRLFPAMCLSVANLRLQRVWLAYNDKIVESILGPDIPACQEAVALAIAETNDPSTPPLPSRLRHPEVSSTETHPNKWLPYLFRNSGLASSACTAWKKFLKGLPNSNYRLAYNFTSPERSYYFIRLVVLAYNDPRFQPALQSVEETLPINMMRTHYEFCEFMCRYMSESEQARQGIAKAPEDMTFEDELEERVADDWEAALKSLWQALCKREKANETQVVATKRSISAVS</sequence>
<protein>
    <submittedName>
        <fullName evidence="1">Uncharacterized protein</fullName>
    </submittedName>
</protein>
<evidence type="ECO:0000313" key="2">
    <source>
        <dbReference type="Proteomes" id="UP000799770"/>
    </source>
</evidence>
<keyword evidence="2" id="KW-1185">Reference proteome</keyword>
<accession>A0A6A5Z3H9</accession>
<dbReference type="Proteomes" id="UP000799770">
    <property type="component" value="Unassembled WGS sequence"/>
</dbReference>
<organism evidence="1 2">
    <name type="scientific">Lophiotrema nucula</name>
    <dbReference type="NCBI Taxonomy" id="690887"/>
    <lineage>
        <taxon>Eukaryota</taxon>
        <taxon>Fungi</taxon>
        <taxon>Dikarya</taxon>
        <taxon>Ascomycota</taxon>
        <taxon>Pezizomycotina</taxon>
        <taxon>Dothideomycetes</taxon>
        <taxon>Pleosporomycetidae</taxon>
        <taxon>Pleosporales</taxon>
        <taxon>Lophiotremataceae</taxon>
        <taxon>Lophiotrema</taxon>
    </lineage>
</organism>